<organism evidence="3 6">
    <name type="scientific">Didymodactylos carnosus</name>
    <dbReference type="NCBI Taxonomy" id="1234261"/>
    <lineage>
        <taxon>Eukaryota</taxon>
        <taxon>Metazoa</taxon>
        <taxon>Spiralia</taxon>
        <taxon>Gnathifera</taxon>
        <taxon>Rotifera</taxon>
        <taxon>Eurotatoria</taxon>
        <taxon>Bdelloidea</taxon>
        <taxon>Philodinida</taxon>
        <taxon>Philodinidae</taxon>
        <taxon>Didymodactylos</taxon>
    </lineage>
</organism>
<dbReference type="Proteomes" id="UP000682733">
    <property type="component" value="Unassembled WGS sequence"/>
</dbReference>
<dbReference type="Proteomes" id="UP000681722">
    <property type="component" value="Unassembled WGS sequence"/>
</dbReference>
<evidence type="ECO:0000313" key="6">
    <source>
        <dbReference type="Proteomes" id="UP000663829"/>
    </source>
</evidence>
<feature type="region of interest" description="Disordered" evidence="1">
    <location>
        <begin position="1"/>
        <end position="29"/>
    </location>
</feature>
<name>A0A816BL18_9BILA</name>
<dbReference type="EMBL" id="CAJNOQ010038237">
    <property type="protein sequence ID" value="CAF1611849.1"/>
    <property type="molecule type" value="Genomic_DNA"/>
</dbReference>
<evidence type="ECO:0000256" key="1">
    <source>
        <dbReference type="SAM" id="MobiDB-lite"/>
    </source>
</evidence>
<dbReference type="EMBL" id="CAJNOK010008882">
    <property type="protein sequence ID" value="CAF1075168.1"/>
    <property type="molecule type" value="Genomic_DNA"/>
</dbReference>
<evidence type="ECO:0000313" key="4">
    <source>
        <dbReference type="EMBL" id="CAF3838997.1"/>
    </source>
</evidence>
<dbReference type="AlphaFoldDB" id="A0A816BL18"/>
<evidence type="ECO:0000313" key="3">
    <source>
        <dbReference type="EMBL" id="CAF1611849.1"/>
    </source>
</evidence>
<gene>
    <name evidence="3" type="ORF">GPM918_LOCUS43134</name>
    <name evidence="2" type="ORF">OVA965_LOCUS18091</name>
    <name evidence="5" type="ORF">SRO942_LOCUS44542</name>
    <name evidence="4" type="ORF">TMI583_LOCUS18101</name>
</gene>
<proteinExistence type="predicted"/>
<feature type="compositionally biased region" description="Acidic residues" evidence="1">
    <location>
        <begin position="1"/>
        <end position="11"/>
    </location>
</feature>
<dbReference type="Proteomes" id="UP000677228">
    <property type="component" value="Unassembled WGS sequence"/>
</dbReference>
<evidence type="ECO:0000313" key="5">
    <source>
        <dbReference type="EMBL" id="CAF4495194.1"/>
    </source>
</evidence>
<dbReference type="EMBL" id="CAJOBA010008897">
    <property type="protein sequence ID" value="CAF3838997.1"/>
    <property type="molecule type" value="Genomic_DNA"/>
</dbReference>
<evidence type="ECO:0000313" key="2">
    <source>
        <dbReference type="EMBL" id="CAF1075168.1"/>
    </source>
</evidence>
<keyword evidence="6" id="KW-1185">Reference proteome</keyword>
<accession>A0A816BL18</accession>
<protein>
    <submittedName>
        <fullName evidence="3">Uncharacterized protein</fullName>
    </submittedName>
</protein>
<dbReference type="Proteomes" id="UP000663829">
    <property type="component" value="Unassembled WGS sequence"/>
</dbReference>
<dbReference type="EMBL" id="CAJOBC010105016">
    <property type="protein sequence ID" value="CAF4495194.1"/>
    <property type="molecule type" value="Genomic_DNA"/>
</dbReference>
<comment type="caution">
    <text evidence="3">The sequence shown here is derived from an EMBL/GenBank/DDBJ whole genome shotgun (WGS) entry which is preliminary data.</text>
</comment>
<reference evidence="3" key="1">
    <citation type="submission" date="2021-02" db="EMBL/GenBank/DDBJ databases">
        <authorList>
            <person name="Nowell W R."/>
        </authorList>
    </citation>
    <scope>NUCLEOTIDE SEQUENCE</scope>
</reference>
<dbReference type="OrthoDB" id="10010008at2759"/>
<sequence>MEDELTDDGNDDDRSFMNYTEAYPESMDEESDNVSYDLEHQQNEAMEKLPTIFQLMNIAPIHDKSAVNPIRAKVDEVYRNLHRLCDVLDGKSQVSYDANPHGLLICESNELLDGLKRLFDESDEHEQVRLMTIAPKRWGRQKIKKWFHSKTNQARRSLILRRNQGMLAYLQCLRGNASLSDATIDAVMKFYCEDGISRVSSNAKDTIQVNKKPVAIRFME</sequence>